<dbReference type="STRING" id="641691.SAMN05421636_101399"/>
<dbReference type="AlphaFoldDB" id="A0A1G6WQZ4"/>
<evidence type="ECO:0000313" key="2">
    <source>
        <dbReference type="EMBL" id="SDD68292.1"/>
    </source>
</evidence>
<gene>
    <name evidence="2" type="ORF">SAMN05421636_101399</name>
</gene>
<feature type="transmembrane region" description="Helical" evidence="1">
    <location>
        <begin position="6"/>
        <end position="26"/>
    </location>
</feature>
<sequence>MDYENINVWYWLIPIVVGVICGIIGYSMGKGNVDAIDNSAELQALHDKNSKLQSDLDVCNKKLIAKPSGSGNVSSSLAAAPTTKAMLTAFDAAAAKTAFGKTIIQDDLKVVEGIGPKIAEMFHGAGITTWKALSETSVASCQDIVNSGGDRYKVHESASWPMQAKMCYEGKWKELFRWQDEHRHGKL</sequence>
<keyword evidence="1" id="KW-1133">Transmembrane helix</keyword>
<organism evidence="2 3">
    <name type="scientific">Pricia antarctica</name>
    <dbReference type="NCBI Taxonomy" id="641691"/>
    <lineage>
        <taxon>Bacteria</taxon>
        <taxon>Pseudomonadati</taxon>
        <taxon>Bacteroidota</taxon>
        <taxon>Flavobacteriia</taxon>
        <taxon>Flavobacteriales</taxon>
        <taxon>Flavobacteriaceae</taxon>
        <taxon>Pricia</taxon>
    </lineage>
</organism>
<evidence type="ECO:0000313" key="3">
    <source>
        <dbReference type="Proteomes" id="UP000199109"/>
    </source>
</evidence>
<keyword evidence="2" id="KW-0540">Nuclease</keyword>
<proteinExistence type="predicted"/>
<evidence type="ECO:0000256" key="1">
    <source>
        <dbReference type="SAM" id="Phobius"/>
    </source>
</evidence>
<protein>
    <submittedName>
        <fullName evidence="2">Predicted 5' DNA nuclease, flap endonuclease-1-like, helix-3-turn-helix (H3TH) domain</fullName>
    </submittedName>
</protein>
<dbReference type="RefSeq" id="WP_091865169.1">
    <property type="nucleotide sequence ID" value="NZ_FNAO01000001.1"/>
</dbReference>
<dbReference type="Proteomes" id="UP000199109">
    <property type="component" value="Unassembled WGS sequence"/>
</dbReference>
<reference evidence="2 3" key="1">
    <citation type="submission" date="2016-10" db="EMBL/GenBank/DDBJ databases">
        <authorList>
            <person name="de Groot N.N."/>
        </authorList>
    </citation>
    <scope>NUCLEOTIDE SEQUENCE [LARGE SCALE GENOMIC DNA]</scope>
    <source>
        <strain evidence="2 3">DSM 23421</strain>
    </source>
</reference>
<accession>A0A1G6WQZ4</accession>
<keyword evidence="1" id="KW-0812">Transmembrane</keyword>
<dbReference type="EMBL" id="FNAO01000001">
    <property type="protein sequence ID" value="SDD68292.1"/>
    <property type="molecule type" value="Genomic_DNA"/>
</dbReference>
<dbReference type="GO" id="GO:0004519">
    <property type="term" value="F:endonuclease activity"/>
    <property type="evidence" value="ECO:0007669"/>
    <property type="project" value="UniProtKB-KW"/>
</dbReference>
<dbReference type="OrthoDB" id="1493222at2"/>
<keyword evidence="3" id="KW-1185">Reference proteome</keyword>
<name>A0A1G6WQZ4_9FLAO</name>
<keyword evidence="2" id="KW-0378">Hydrolase</keyword>
<keyword evidence="2" id="KW-0255">Endonuclease</keyword>
<keyword evidence="1" id="KW-0472">Membrane</keyword>